<evidence type="ECO:0000313" key="8">
    <source>
        <dbReference type="EMBL" id="MBO1362225.1"/>
    </source>
</evidence>
<evidence type="ECO:0000259" key="7">
    <source>
        <dbReference type="Pfam" id="PF14322"/>
    </source>
</evidence>
<dbReference type="Pfam" id="PF14322">
    <property type="entry name" value="SusD-like_3"/>
    <property type="match status" value="1"/>
</dbReference>
<evidence type="ECO:0000313" key="9">
    <source>
        <dbReference type="Proteomes" id="UP000664265"/>
    </source>
</evidence>
<comment type="subcellular location">
    <subcellularLocation>
        <location evidence="1">Cell outer membrane</location>
    </subcellularLocation>
</comment>
<dbReference type="RefSeq" id="WP_107581578.1">
    <property type="nucleotide sequence ID" value="NZ_JAERMS010000001.1"/>
</dbReference>
<name>A0ABS3M297_9BACT</name>
<keyword evidence="4" id="KW-0472">Membrane</keyword>
<dbReference type="SUPFAM" id="SSF48452">
    <property type="entry name" value="TPR-like"/>
    <property type="match status" value="1"/>
</dbReference>
<keyword evidence="5" id="KW-0998">Cell outer membrane</keyword>
<evidence type="ECO:0000256" key="3">
    <source>
        <dbReference type="ARBA" id="ARBA00022729"/>
    </source>
</evidence>
<dbReference type="Proteomes" id="UP000664265">
    <property type="component" value="Unassembled WGS sequence"/>
</dbReference>
<proteinExistence type="inferred from homology"/>
<dbReference type="InterPro" id="IPR012944">
    <property type="entry name" value="SusD_RagB_dom"/>
</dbReference>
<dbReference type="Gene3D" id="1.25.40.390">
    <property type="match status" value="1"/>
</dbReference>
<evidence type="ECO:0000256" key="4">
    <source>
        <dbReference type="ARBA" id="ARBA00023136"/>
    </source>
</evidence>
<evidence type="ECO:0000256" key="5">
    <source>
        <dbReference type="ARBA" id="ARBA00023237"/>
    </source>
</evidence>
<evidence type="ECO:0000259" key="6">
    <source>
        <dbReference type="Pfam" id="PF07980"/>
    </source>
</evidence>
<feature type="domain" description="RagB/SusD" evidence="6">
    <location>
        <begin position="274"/>
        <end position="571"/>
    </location>
</feature>
<gene>
    <name evidence="8" type="ORF">JHU38_00255</name>
</gene>
<evidence type="ECO:0000256" key="2">
    <source>
        <dbReference type="ARBA" id="ARBA00006275"/>
    </source>
</evidence>
<dbReference type="Pfam" id="PF07980">
    <property type="entry name" value="SusD_RagB"/>
    <property type="match status" value="1"/>
</dbReference>
<keyword evidence="9" id="KW-1185">Reference proteome</keyword>
<organism evidence="8 9">
    <name type="scientific">Prevotella illustrans</name>
    <dbReference type="NCBI Taxonomy" id="2800387"/>
    <lineage>
        <taxon>Bacteria</taxon>
        <taxon>Pseudomonadati</taxon>
        <taxon>Bacteroidota</taxon>
        <taxon>Bacteroidia</taxon>
        <taxon>Bacteroidales</taxon>
        <taxon>Prevotellaceae</taxon>
        <taxon>Prevotella</taxon>
    </lineage>
</organism>
<protein>
    <submittedName>
        <fullName evidence="8">RagB/SusD family nutrient uptake outer membrane protein</fullName>
    </submittedName>
</protein>
<dbReference type="InterPro" id="IPR011990">
    <property type="entry name" value="TPR-like_helical_dom_sf"/>
</dbReference>
<dbReference type="InterPro" id="IPR033985">
    <property type="entry name" value="SusD-like_N"/>
</dbReference>
<reference evidence="8 9" key="1">
    <citation type="submission" date="2021-01" db="EMBL/GenBank/DDBJ databases">
        <title>Prevotella A2931 sp. nov.</title>
        <authorList>
            <person name="Buhl M."/>
            <person name="Oberhettinger P."/>
        </authorList>
    </citation>
    <scope>NUCLEOTIDE SEQUENCE [LARGE SCALE GENOMIC DNA]</scope>
    <source>
        <strain evidence="8 9">A2931</strain>
    </source>
</reference>
<accession>A0ABS3M297</accession>
<sequence>MKKSILYILATAALTLTGCNDLLDKNPRDTFVNAPAFWSNVNEVESYSNGFYSFYGSASSFYFNTLNDDQANPSFANWTYRTIPNKAAAWSGRFTKIRRVNYMLDGIKTSSLSDAQKARYEAIGRLNRAWVYYELVQMYGDVQWEDKVIGDPNEEAVYGPRDDRDQVMDKVLADLDFAIANLPSNTSDKTTWGKEMALAAKSDICLYEGTFCKYRTLADNGKAPDGARAKKYLEECVKASEALMDGKFVLNEWTPGAGGKIYTVYNSLNLSNNKEVIFYDNYEKDVKAHGLCDYTSGSTTQSGLTKDAIDAFLFKDGKPLATTTLDKNDAAAANAKGDYSISHLLAVKDKRLSLLVDSIICFKSHGWIRNEPSPDGPLPAEMTAATGYTIYKYDNPQLALHYRTNTNTNYTDIPLFWYSVILLNEAEAKAELGTLTQADLNKTINLLQKRAELPDMTLEPAADPANNMGVSNLLWEIRRVRRCELMCDMDYRYWDLVRWHQLDKLDSNKYTAINRGANIANLPDKKGQNVDGNYLVGTTATRKYEAKYYLYPVPSNEIDLNAEKVKQNPGW</sequence>
<comment type="caution">
    <text evidence="8">The sequence shown here is derived from an EMBL/GenBank/DDBJ whole genome shotgun (WGS) entry which is preliminary data.</text>
</comment>
<comment type="similarity">
    <text evidence="2">Belongs to the SusD family.</text>
</comment>
<dbReference type="EMBL" id="JAERMS010000001">
    <property type="protein sequence ID" value="MBO1362225.1"/>
    <property type="molecule type" value="Genomic_DNA"/>
</dbReference>
<feature type="domain" description="SusD-like N-terminal" evidence="7">
    <location>
        <begin position="59"/>
        <end position="201"/>
    </location>
</feature>
<dbReference type="PROSITE" id="PS51257">
    <property type="entry name" value="PROKAR_LIPOPROTEIN"/>
    <property type="match status" value="1"/>
</dbReference>
<evidence type="ECO:0000256" key="1">
    <source>
        <dbReference type="ARBA" id="ARBA00004442"/>
    </source>
</evidence>
<keyword evidence="3" id="KW-0732">Signal</keyword>